<keyword evidence="2" id="KW-0677">Repeat</keyword>
<dbReference type="RefSeq" id="XP_011128495.1">
    <property type="nucleotide sequence ID" value="XM_011130193.1"/>
</dbReference>
<comment type="caution">
    <text evidence="3">The sequence shown here is derived from an EMBL/GenBank/DDBJ whole genome shotgun (WGS) entry which is preliminary data.</text>
</comment>
<keyword evidence="1" id="KW-0880">Kelch repeat</keyword>
<sequence>NEDYRALCEVEIYDVFRGAWRTGCPLLQPRRSLSGCVAGGCLFALGGYSGLEPLDSAEFHDPRCPGWFALASMQVARIGAAAVAGAGSELYVLGGSAELFGECYDIRANAWRPLPAPSPELVAGGGGGRLVDNQPGLGLTGAATARIRDQLVLCGGYATNQLPTTRTLLLDLKDLSWRRAAPAPRPLADATLVPNGPSSLLSIGGHNGEGACDMYDLVQDKWTANTTTLNKGERWGHATCVLNF</sequence>
<reference evidence="3" key="1">
    <citation type="submission" date="2013-12" db="EMBL/GenBank/DDBJ databases">
        <authorList>
            <person name="Omoto C.K."/>
            <person name="Sibley D."/>
            <person name="Venepally P."/>
            <person name="Hadjithomas M."/>
            <person name="Karamycheva S."/>
            <person name="Brunk B."/>
            <person name="Roos D."/>
            <person name="Caler E."/>
            <person name="Lorenzi H."/>
        </authorList>
    </citation>
    <scope>NUCLEOTIDE SEQUENCE</scope>
</reference>
<dbReference type="GeneID" id="22910356"/>
<dbReference type="OrthoDB" id="191037at2759"/>
<dbReference type="SUPFAM" id="SSF117281">
    <property type="entry name" value="Kelch motif"/>
    <property type="match status" value="1"/>
</dbReference>
<organism evidence="3 4">
    <name type="scientific">Gregarina niphandrodes</name>
    <name type="common">Septate eugregarine</name>
    <dbReference type="NCBI Taxonomy" id="110365"/>
    <lineage>
        <taxon>Eukaryota</taxon>
        <taxon>Sar</taxon>
        <taxon>Alveolata</taxon>
        <taxon>Apicomplexa</taxon>
        <taxon>Conoidasida</taxon>
        <taxon>Gregarinasina</taxon>
        <taxon>Eugregarinorida</taxon>
        <taxon>Gregarinidae</taxon>
        <taxon>Gregarina</taxon>
    </lineage>
</organism>
<accession>A0A023BDQ5</accession>
<evidence type="ECO:0000313" key="4">
    <source>
        <dbReference type="Proteomes" id="UP000019763"/>
    </source>
</evidence>
<dbReference type="eggNOG" id="KOG4441">
    <property type="taxonomic scope" value="Eukaryota"/>
</dbReference>
<evidence type="ECO:0000256" key="1">
    <source>
        <dbReference type="ARBA" id="ARBA00022441"/>
    </source>
</evidence>
<dbReference type="Gene3D" id="2.120.10.80">
    <property type="entry name" value="Kelch-type beta propeller"/>
    <property type="match status" value="2"/>
</dbReference>
<evidence type="ECO:0000313" key="3">
    <source>
        <dbReference type="EMBL" id="EZG89224.1"/>
    </source>
</evidence>
<dbReference type="EMBL" id="AFNH02000023">
    <property type="protein sequence ID" value="EZG89224.1"/>
    <property type="molecule type" value="Genomic_DNA"/>
</dbReference>
<dbReference type="SMART" id="SM00612">
    <property type="entry name" value="Kelch"/>
    <property type="match status" value="4"/>
</dbReference>
<dbReference type="PANTHER" id="PTHR45632:SF3">
    <property type="entry name" value="KELCH-LIKE PROTEIN 32"/>
    <property type="match status" value="1"/>
</dbReference>
<proteinExistence type="predicted"/>
<dbReference type="Proteomes" id="UP000019763">
    <property type="component" value="Unassembled WGS sequence"/>
</dbReference>
<dbReference type="OMA" id="IPREELM"/>
<dbReference type="InterPro" id="IPR006652">
    <property type="entry name" value="Kelch_1"/>
</dbReference>
<dbReference type="PANTHER" id="PTHR45632">
    <property type="entry name" value="LD33804P"/>
    <property type="match status" value="1"/>
</dbReference>
<dbReference type="InterPro" id="IPR015915">
    <property type="entry name" value="Kelch-typ_b-propeller"/>
</dbReference>
<feature type="non-terminal residue" evidence="3">
    <location>
        <position position="1"/>
    </location>
</feature>
<gene>
    <name evidence="3" type="ORF">GNI_002650</name>
</gene>
<name>A0A023BDQ5_GRENI</name>
<dbReference type="VEuPathDB" id="CryptoDB:GNI_002650"/>
<dbReference type="AlphaFoldDB" id="A0A023BDQ5"/>
<keyword evidence="4" id="KW-1185">Reference proteome</keyword>
<evidence type="ECO:0000256" key="2">
    <source>
        <dbReference type="ARBA" id="ARBA00022737"/>
    </source>
</evidence>
<protein>
    <submittedName>
        <fullName evidence="3">Kelch repeat protein</fullName>
    </submittedName>
</protein>